<dbReference type="AlphaFoldDB" id="A0A1S8HMA2"/>
<dbReference type="PROSITE" id="PS50893">
    <property type="entry name" value="ABC_TRANSPORTER_2"/>
    <property type="match status" value="1"/>
</dbReference>
<dbReference type="RefSeq" id="WP_070548057.1">
    <property type="nucleotide sequence ID" value="NZ_CP064417.1"/>
</dbReference>
<keyword evidence="7 8" id="KW-0472">Membrane</keyword>
<dbReference type="Gene3D" id="1.20.1560.10">
    <property type="entry name" value="ABC transporter type 1, transmembrane domain"/>
    <property type="match status" value="1"/>
</dbReference>
<dbReference type="SMART" id="SM00382">
    <property type="entry name" value="AAA"/>
    <property type="match status" value="1"/>
</dbReference>
<evidence type="ECO:0000256" key="7">
    <source>
        <dbReference type="ARBA" id="ARBA00023136"/>
    </source>
</evidence>
<evidence type="ECO:0000259" key="9">
    <source>
        <dbReference type="PROSITE" id="PS50893"/>
    </source>
</evidence>
<accession>A0A1S8HMA2</accession>
<feature type="transmembrane region" description="Helical" evidence="8">
    <location>
        <begin position="25"/>
        <end position="44"/>
    </location>
</feature>
<evidence type="ECO:0000256" key="4">
    <source>
        <dbReference type="ARBA" id="ARBA00022741"/>
    </source>
</evidence>
<keyword evidence="2" id="KW-0813">Transport</keyword>
<evidence type="ECO:0000256" key="6">
    <source>
        <dbReference type="ARBA" id="ARBA00022989"/>
    </source>
</evidence>
<keyword evidence="5 11" id="KW-0067">ATP-binding</keyword>
<feature type="transmembrane region" description="Helical" evidence="8">
    <location>
        <begin position="135"/>
        <end position="159"/>
    </location>
</feature>
<keyword evidence="3 8" id="KW-0812">Transmembrane</keyword>
<dbReference type="SUPFAM" id="SSF52540">
    <property type="entry name" value="P-loop containing nucleoside triphosphate hydrolases"/>
    <property type="match status" value="1"/>
</dbReference>
<proteinExistence type="predicted"/>
<dbReference type="Pfam" id="PF00664">
    <property type="entry name" value="ABC_membrane"/>
    <property type="match status" value="1"/>
</dbReference>
<comment type="caution">
    <text evidence="11">The sequence shown here is derived from an EMBL/GenBank/DDBJ whole genome shotgun (WGS) entry which is preliminary data.</text>
</comment>
<dbReference type="Pfam" id="PF00005">
    <property type="entry name" value="ABC_tran"/>
    <property type="match status" value="1"/>
</dbReference>
<feature type="transmembrane region" description="Helical" evidence="8">
    <location>
        <begin position="64"/>
        <end position="85"/>
    </location>
</feature>
<evidence type="ECO:0000313" key="12">
    <source>
        <dbReference type="Proteomes" id="UP000191171"/>
    </source>
</evidence>
<dbReference type="CDD" id="cd03254">
    <property type="entry name" value="ABCC_Glucan_exporter_like"/>
    <property type="match status" value="1"/>
</dbReference>
<evidence type="ECO:0000259" key="10">
    <source>
        <dbReference type="PROSITE" id="PS50929"/>
    </source>
</evidence>
<evidence type="ECO:0000256" key="3">
    <source>
        <dbReference type="ARBA" id="ARBA00022692"/>
    </source>
</evidence>
<dbReference type="GO" id="GO:0005524">
    <property type="term" value="F:ATP binding"/>
    <property type="evidence" value="ECO:0007669"/>
    <property type="project" value="UniProtKB-KW"/>
</dbReference>
<dbReference type="Proteomes" id="UP000191171">
    <property type="component" value="Unassembled WGS sequence"/>
</dbReference>
<dbReference type="CDD" id="cd18547">
    <property type="entry name" value="ABC_6TM_Tm288_like"/>
    <property type="match status" value="1"/>
</dbReference>
<name>A0A1S8HMA2_ENTFC</name>
<dbReference type="FunFam" id="3.40.50.300:FF:000287">
    <property type="entry name" value="Multidrug ABC transporter ATP-binding protein"/>
    <property type="match status" value="1"/>
</dbReference>
<dbReference type="PANTHER" id="PTHR43394:SF1">
    <property type="entry name" value="ATP-BINDING CASSETTE SUB-FAMILY B MEMBER 10, MITOCHONDRIAL"/>
    <property type="match status" value="1"/>
</dbReference>
<dbReference type="InterPro" id="IPR027417">
    <property type="entry name" value="P-loop_NTPase"/>
</dbReference>
<dbReference type="SUPFAM" id="SSF90123">
    <property type="entry name" value="ABC transporter transmembrane region"/>
    <property type="match status" value="1"/>
</dbReference>
<evidence type="ECO:0000256" key="1">
    <source>
        <dbReference type="ARBA" id="ARBA00004651"/>
    </source>
</evidence>
<dbReference type="GO" id="GO:0015421">
    <property type="term" value="F:ABC-type oligopeptide transporter activity"/>
    <property type="evidence" value="ECO:0007669"/>
    <property type="project" value="TreeGrafter"/>
</dbReference>
<dbReference type="PANTHER" id="PTHR43394">
    <property type="entry name" value="ATP-DEPENDENT PERMEASE MDL1, MITOCHONDRIAL"/>
    <property type="match status" value="1"/>
</dbReference>
<sequence>MKVKKLSLQTLRRFIPYLTAYAKDIWLAVILGIINGIATVVMTLQIGQSIDQMIGEGQVRFNRLFHLLILFGGIVLINVVSQWLIQVLSNRLAYLSVAKLRKDAFAHLNRLPLRYYDQNSHGNIVSRFTNDMDNISIAISAAFNQLFSGVAIIILSFIFMMRLSPLLTLVVLCSTPIIFLVSWIVARASQTNFDRQQRIIGDISGFVTERIGNQKIVKAFQQEEASQQQFELLNADLYEKGQRAQFSSSLTNPSSRFVDHLAYLSIGLVGGLLALKSGSSITVGVISSFTIYSSQFSKPFIELSGITTQLQTAFSGLERAFDLIDQPEEKPDLPEEKPDLPDAYALEPKNIKGKVSFDHVSFSYDPKQRLIEDFNFTAYPGQTIAIVGKTGAGKSTLVNLLMRFYDTTKGTITVDDHDIRSIQRDTLRKSFGMVLQDTWLFDSTLRENLRFGNPEASDAEINDALKASYMYEFVERLPEKLDTKIGGQGLKISDGQRQLLTIARTMISNPPMLILDEATSSVDTLTEKKIQQAFLAMMEGKTSFVIAHRLSTIKNADQILVMDQGAIVEMGTHDELLQKDGYYRRLYQAQFTAQ</sequence>
<evidence type="ECO:0000256" key="5">
    <source>
        <dbReference type="ARBA" id="ARBA00022840"/>
    </source>
</evidence>
<dbReference type="InterPro" id="IPR036640">
    <property type="entry name" value="ABC1_TM_sf"/>
</dbReference>
<feature type="domain" description="ABC transmembrane type-1" evidence="10">
    <location>
        <begin position="26"/>
        <end position="312"/>
    </location>
</feature>
<dbReference type="InterPro" id="IPR003439">
    <property type="entry name" value="ABC_transporter-like_ATP-bd"/>
</dbReference>
<dbReference type="InterPro" id="IPR003593">
    <property type="entry name" value="AAA+_ATPase"/>
</dbReference>
<dbReference type="Gene3D" id="3.40.50.300">
    <property type="entry name" value="P-loop containing nucleotide triphosphate hydrolases"/>
    <property type="match status" value="1"/>
</dbReference>
<dbReference type="InterPro" id="IPR011527">
    <property type="entry name" value="ABC1_TM_dom"/>
</dbReference>
<dbReference type="EMBL" id="MVGJ01000012">
    <property type="protein sequence ID" value="OOL83619.1"/>
    <property type="molecule type" value="Genomic_DNA"/>
</dbReference>
<feature type="transmembrane region" description="Helical" evidence="8">
    <location>
        <begin position="166"/>
        <end position="186"/>
    </location>
</feature>
<feature type="domain" description="ABC transporter" evidence="9">
    <location>
        <begin position="355"/>
        <end position="589"/>
    </location>
</feature>
<evidence type="ECO:0000313" key="11">
    <source>
        <dbReference type="EMBL" id="OOL83619.1"/>
    </source>
</evidence>
<comment type="subcellular location">
    <subcellularLocation>
        <location evidence="1">Cell membrane</location>
        <topology evidence="1">Multi-pass membrane protein</topology>
    </subcellularLocation>
</comment>
<gene>
    <name evidence="11" type="ORF">B1P95_02695</name>
</gene>
<dbReference type="GO" id="GO:0005886">
    <property type="term" value="C:plasma membrane"/>
    <property type="evidence" value="ECO:0007669"/>
    <property type="project" value="UniProtKB-SubCell"/>
</dbReference>
<reference evidence="11 12" key="1">
    <citation type="submission" date="2017-02" db="EMBL/GenBank/DDBJ databases">
        <title>Clonality and virulence of isolates of VRE in Hematopoietic Stem Cell Transplanted (HSCT) patients.</title>
        <authorList>
            <person name="Marchi A.P."/>
            <person name="Martins R.C."/>
            <person name="Marie S.K."/>
            <person name="Levin A.S."/>
            <person name="Costa S.F."/>
        </authorList>
    </citation>
    <scope>NUCLEOTIDE SEQUENCE [LARGE SCALE GENOMIC DNA]</scope>
    <source>
        <strain evidence="11 12">LIM1759</strain>
    </source>
</reference>
<dbReference type="GO" id="GO:0016887">
    <property type="term" value="F:ATP hydrolysis activity"/>
    <property type="evidence" value="ECO:0007669"/>
    <property type="project" value="InterPro"/>
</dbReference>
<keyword evidence="6 8" id="KW-1133">Transmembrane helix</keyword>
<evidence type="ECO:0000256" key="2">
    <source>
        <dbReference type="ARBA" id="ARBA00022448"/>
    </source>
</evidence>
<dbReference type="PROSITE" id="PS50929">
    <property type="entry name" value="ABC_TM1F"/>
    <property type="match status" value="1"/>
</dbReference>
<dbReference type="InterPro" id="IPR039421">
    <property type="entry name" value="Type_1_exporter"/>
</dbReference>
<organism evidence="11 12">
    <name type="scientific">Enterococcus faecium</name>
    <name type="common">Streptococcus faecium</name>
    <dbReference type="NCBI Taxonomy" id="1352"/>
    <lineage>
        <taxon>Bacteria</taxon>
        <taxon>Bacillati</taxon>
        <taxon>Bacillota</taxon>
        <taxon>Bacilli</taxon>
        <taxon>Lactobacillales</taxon>
        <taxon>Enterococcaceae</taxon>
        <taxon>Enterococcus</taxon>
    </lineage>
</organism>
<evidence type="ECO:0000256" key="8">
    <source>
        <dbReference type="SAM" id="Phobius"/>
    </source>
</evidence>
<protein>
    <submittedName>
        <fullName evidence="11">Sugar ABC transporter ATP-binding protein</fullName>
    </submittedName>
</protein>
<keyword evidence="4" id="KW-0547">Nucleotide-binding</keyword>